<reference evidence="2" key="1">
    <citation type="submission" date="2021-02" db="EMBL/GenBank/DDBJ databases">
        <authorList>
            <person name="Dougan E. K."/>
            <person name="Rhodes N."/>
            <person name="Thang M."/>
            <person name="Chan C."/>
        </authorList>
    </citation>
    <scope>NUCLEOTIDE SEQUENCE</scope>
</reference>
<feature type="compositionally biased region" description="Low complexity" evidence="1">
    <location>
        <begin position="69"/>
        <end position="82"/>
    </location>
</feature>
<feature type="region of interest" description="Disordered" evidence="1">
    <location>
        <begin position="63"/>
        <end position="125"/>
    </location>
</feature>
<dbReference type="Proteomes" id="UP000626109">
    <property type="component" value="Unassembled WGS sequence"/>
</dbReference>
<protein>
    <submittedName>
        <fullName evidence="2">Uncharacterized protein</fullName>
    </submittedName>
</protein>
<sequence>TVVGSALGRGPLGPLPSPGAPGLSLPLTAAASHWQPPGLERPNGMSAWDMPMKLVMDEGDRLWPTQSEVPTSSTKAPSSSAVPRRGFGATSTTAGSFVGRRAGLREDRDSVVEDEDPDTGNLELPKASGHLSAVLARAALE</sequence>
<feature type="non-terminal residue" evidence="2">
    <location>
        <position position="1"/>
    </location>
</feature>
<comment type="caution">
    <text evidence="2">The sequence shown here is derived from an EMBL/GenBank/DDBJ whole genome shotgun (WGS) entry which is preliminary data.</text>
</comment>
<dbReference type="AlphaFoldDB" id="A0A813K545"/>
<evidence type="ECO:0000313" key="3">
    <source>
        <dbReference type="Proteomes" id="UP000626109"/>
    </source>
</evidence>
<name>A0A813K545_POLGL</name>
<evidence type="ECO:0000256" key="1">
    <source>
        <dbReference type="SAM" id="MobiDB-lite"/>
    </source>
</evidence>
<evidence type="ECO:0000313" key="2">
    <source>
        <dbReference type="EMBL" id="CAE8694170.1"/>
    </source>
</evidence>
<dbReference type="EMBL" id="CAJNNW010027997">
    <property type="protein sequence ID" value="CAE8694170.1"/>
    <property type="molecule type" value="Genomic_DNA"/>
</dbReference>
<gene>
    <name evidence="2" type="ORF">PGLA2088_LOCUS28717</name>
</gene>
<feature type="region of interest" description="Disordered" evidence="1">
    <location>
        <begin position="1"/>
        <end position="24"/>
    </location>
</feature>
<feature type="non-terminal residue" evidence="2">
    <location>
        <position position="141"/>
    </location>
</feature>
<proteinExistence type="predicted"/>
<accession>A0A813K545</accession>
<organism evidence="2 3">
    <name type="scientific">Polarella glacialis</name>
    <name type="common">Dinoflagellate</name>
    <dbReference type="NCBI Taxonomy" id="89957"/>
    <lineage>
        <taxon>Eukaryota</taxon>
        <taxon>Sar</taxon>
        <taxon>Alveolata</taxon>
        <taxon>Dinophyceae</taxon>
        <taxon>Suessiales</taxon>
        <taxon>Suessiaceae</taxon>
        <taxon>Polarella</taxon>
    </lineage>
</organism>